<proteinExistence type="predicted"/>
<dbReference type="PROSITE" id="PS50104">
    <property type="entry name" value="TIR"/>
    <property type="match status" value="1"/>
</dbReference>
<dbReference type="InterPro" id="IPR000157">
    <property type="entry name" value="TIR_dom"/>
</dbReference>
<dbReference type="SUPFAM" id="SSF52200">
    <property type="entry name" value="Toll/Interleukin receptor TIR domain"/>
    <property type="match status" value="1"/>
</dbReference>
<evidence type="ECO:0000259" key="1">
    <source>
        <dbReference type="PROSITE" id="PS50104"/>
    </source>
</evidence>
<sequence length="253" mass="28970">MTKAKKTTEKESLDWGAVKVISGKHKGRIGYLDDEEGGGIVYFGDFFYAPRYRVIPMRYLAPITTDDLMKRREELFRLIGMPDARKPYGQLEDAEEHIEHLTEYAYVQAQLMDRMFVARLTASEGRRVFISHSSKDKQLATWLSVDLANRGHDPWLDTWKIRAGESIPAKIGDGIKNCDFMIVVLSKDSVASNWVEREWQAKYWNEVSNGVVQVIPVLINDCDIPLLLQTKKYADFRRSYNDGLEDVLVAMAG</sequence>
<name>A0ABQ3A2Z1_9GAMM</name>
<dbReference type="EMBL" id="BMXT01000002">
    <property type="protein sequence ID" value="GGY30623.1"/>
    <property type="molecule type" value="Genomic_DNA"/>
</dbReference>
<dbReference type="Proteomes" id="UP000621898">
    <property type="component" value="Unassembled WGS sequence"/>
</dbReference>
<accession>A0ABQ3A2Z1</accession>
<organism evidence="2 3">
    <name type="scientific">Rhodanobacter panaciterrae</name>
    <dbReference type="NCBI Taxonomy" id="490572"/>
    <lineage>
        <taxon>Bacteria</taxon>
        <taxon>Pseudomonadati</taxon>
        <taxon>Pseudomonadota</taxon>
        <taxon>Gammaproteobacteria</taxon>
        <taxon>Lysobacterales</taxon>
        <taxon>Rhodanobacteraceae</taxon>
        <taxon>Rhodanobacter</taxon>
    </lineage>
</organism>
<gene>
    <name evidence="2" type="ORF">GCM10008098_25180</name>
</gene>
<dbReference type="Pfam" id="PF13676">
    <property type="entry name" value="TIR_2"/>
    <property type="match status" value="1"/>
</dbReference>
<dbReference type="Gene3D" id="3.40.50.10140">
    <property type="entry name" value="Toll/interleukin-1 receptor homology (TIR) domain"/>
    <property type="match status" value="1"/>
</dbReference>
<protein>
    <recommendedName>
        <fullName evidence="1">TIR domain-containing protein</fullName>
    </recommendedName>
</protein>
<comment type="caution">
    <text evidence="2">The sequence shown here is derived from an EMBL/GenBank/DDBJ whole genome shotgun (WGS) entry which is preliminary data.</text>
</comment>
<reference evidence="3" key="1">
    <citation type="journal article" date="2019" name="Int. J. Syst. Evol. Microbiol.">
        <title>The Global Catalogue of Microorganisms (GCM) 10K type strain sequencing project: providing services to taxonomists for standard genome sequencing and annotation.</title>
        <authorList>
            <consortium name="The Broad Institute Genomics Platform"/>
            <consortium name="The Broad Institute Genome Sequencing Center for Infectious Disease"/>
            <person name="Wu L."/>
            <person name="Ma J."/>
        </authorList>
    </citation>
    <scope>NUCLEOTIDE SEQUENCE [LARGE SCALE GENOMIC DNA]</scope>
    <source>
        <strain evidence="3">KCTC 22232</strain>
    </source>
</reference>
<dbReference type="RefSeq" id="WP_189441551.1">
    <property type="nucleotide sequence ID" value="NZ_BMXT01000002.1"/>
</dbReference>
<evidence type="ECO:0000313" key="3">
    <source>
        <dbReference type="Proteomes" id="UP000621898"/>
    </source>
</evidence>
<evidence type="ECO:0000313" key="2">
    <source>
        <dbReference type="EMBL" id="GGY30623.1"/>
    </source>
</evidence>
<dbReference type="InterPro" id="IPR035897">
    <property type="entry name" value="Toll_tir_struct_dom_sf"/>
</dbReference>
<keyword evidence="3" id="KW-1185">Reference proteome</keyword>
<feature type="domain" description="TIR" evidence="1">
    <location>
        <begin position="124"/>
        <end position="253"/>
    </location>
</feature>